<evidence type="ECO:0000259" key="1">
    <source>
        <dbReference type="Pfam" id="PF00535"/>
    </source>
</evidence>
<evidence type="ECO:0000313" key="3">
    <source>
        <dbReference type="Proteomes" id="UP001155220"/>
    </source>
</evidence>
<proteinExistence type="predicted"/>
<keyword evidence="2" id="KW-0808">Transferase</keyword>
<dbReference type="RefSeq" id="WP_253963590.1">
    <property type="nucleotide sequence ID" value="NZ_JALHBS010000033.1"/>
</dbReference>
<dbReference type="InterPro" id="IPR001173">
    <property type="entry name" value="Glyco_trans_2-like"/>
</dbReference>
<protein>
    <submittedName>
        <fullName evidence="2">Glycosyltransferase</fullName>
        <ecNumber evidence="2">2.4.-.-</ecNumber>
    </submittedName>
</protein>
<dbReference type="InterPro" id="IPR029044">
    <property type="entry name" value="Nucleotide-diphossugar_trans"/>
</dbReference>
<accession>A0A9X2H6J1</accession>
<sequence length="309" mass="33492">MGVPVLSVIIPTSGKPERLVLALHSLIPQTLCRGRFETIVVADGPAPGTDAAVATARAAGQPVRLVRTPALGQAAARNRGAAAAHAPALLFMDDDVLLSPDYLETALAHLADEQNRVVRAPVYLLRYLAPFRDPERGIRYDGQPLHPGAAMTRRLVSRQAIVEDWPSIARQCVHRNRFERLVSDTLANGPAAHRWLGYSGSGVALAKPLFDAAGGYDEDFGFRWGAEAIELGYRLMRLGAEFRDLPGIFSAHMDHPRGASLDSFAASFDHFFAKHRDPAIRAIERLILGEDRRPGSLSASGAMPAVEEI</sequence>
<dbReference type="SUPFAM" id="SSF53448">
    <property type="entry name" value="Nucleotide-diphospho-sugar transferases"/>
    <property type="match status" value="1"/>
</dbReference>
<dbReference type="PANTHER" id="PTHR43685:SF2">
    <property type="entry name" value="GLYCOSYLTRANSFERASE 2-LIKE DOMAIN-CONTAINING PROTEIN"/>
    <property type="match status" value="1"/>
</dbReference>
<dbReference type="InterPro" id="IPR050834">
    <property type="entry name" value="Glycosyltransf_2"/>
</dbReference>
<organism evidence="2 3">
    <name type="scientific">Aurantimonas marianensis</name>
    <dbReference type="NCBI Taxonomy" id="2920428"/>
    <lineage>
        <taxon>Bacteria</taxon>
        <taxon>Pseudomonadati</taxon>
        <taxon>Pseudomonadota</taxon>
        <taxon>Alphaproteobacteria</taxon>
        <taxon>Hyphomicrobiales</taxon>
        <taxon>Aurantimonadaceae</taxon>
        <taxon>Aurantimonas</taxon>
    </lineage>
</organism>
<dbReference type="Gene3D" id="3.90.550.10">
    <property type="entry name" value="Spore Coat Polysaccharide Biosynthesis Protein SpsA, Chain A"/>
    <property type="match status" value="1"/>
</dbReference>
<keyword evidence="2" id="KW-0328">Glycosyltransferase</keyword>
<dbReference type="EMBL" id="JALHBS010000033">
    <property type="protein sequence ID" value="MCP3054718.1"/>
    <property type="molecule type" value="Genomic_DNA"/>
</dbReference>
<dbReference type="Proteomes" id="UP001155220">
    <property type="component" value="Unassembled WGS sequence"/>
</dbReference>
<dbReference type="AlphaFoldDB" id="A0A9X2H6J1"/>
<dbReference type="Pfam" id="PF00535">
    <property type="entry name" value="Glycos_transf_2"/>
    <property type="match status" value="1"/>
</dbReference>
<evidence type="ECO:0000313" key="2">
    <source>
        <dbReference type="EMBL" id="MCP3054718.1"/>
    </source>
</evidence>
<keyword evidence="3" id="KW-1185">Reference proteome</keyword>
<feature type="domain" description="Glycosyltransferase 2-like" evidence="1">
    <location>
        <begin position="7"/>
        <end position="118"/>
    </location>
</feature>
<dbReference type="CDD" id="cd00761">
    <property type="entry name" value="Glyco_tranf_GTA_type"/>
    <property type="match status" value="1"/>
</dbReference>
<dbReference type="PANTHER" id="PTHR43685">
    <property type="entry name" value="GLYCOSYLTRANSFERASE"/>
    <property type="match status" value="1"/>
</dbReference>
<name>A0A9X2H6J1_9HYPH</name>
<dbReference type="EC" id="2.4.-.-" evidence="2"/>
<reference evidence="2" key="1">
    <citation type="submission" date="2022-03" db="EMBL/GenBank/DDBJ databases">
        <title>Aurantimonas Liuensis sp. Nov., isolated from the hadal seawater of the Mariana Trench.</title>
        <authorList>
            <person name="Liu R."/>
        </authorList>
    </citation>
    <scope>NUCLEOTIDE SEQUENCE</scope>
    <source>
        <strain evidence="2">LRZ36</strain>
    </source>
</reference>
<gene>
    <name evidence="2" type="ORF">MJ956_06095</name>
</gene>
<dbReference type="GO" id="GO:0016757">
    <property type="term" value="F:glycosyltransferase activity"/>
    <property type="evidence" value="ECO:0007669"/>
    <property type="project" value="UniProtKB-KW"/>
</dbReference>
<comment type="caution">
    <text evidence="2">The sequence shown here is derived from an EMBL/GenBank/DDBJ whole genome shotgun (WGS) entry which is preliminary data.</text>
</comment>